<evidence type="ECO:0000256" key="4">
    <source>
        <dbReference type="ARBA" id="ARBA00023163"/>
    </source>
</evidence>
<dbReference type="RefSeq" id="WP_013233729.1">
    <property type="nucleotide sequence ID" value="NC_014323.1"/>
</dbReference>
<proteinExistence type="inferred from homology"/>
<organism evidence="6 7">
    <name type="scientific">Herbaspirillum seropedicae (strain SmR1)</name>
    <dbReference type="NCBI Taxonomy" id="757424"/>
    <lineage>
        <taxon>Bacteria</taxon>
        <taxon>Pseudomonadati</taxon>
        <taxon>Pseudomonadota</taxon>
        <taxon>Betaproteobacteria</taxon>
        <taxon>Burkholderiales</taxon>
        <taxon>Oxalobacteraceae</taxon>
        <taxon>Herbaspirillum</taxon>
    </lineage>
</organism>
<dbReference type="InterPro" id="IPR000847">
    <property type="entry name" value="LysR_HTH_N"/>
</dbReference>
<keyword evidence="7" id="KW-1185">Reference proteome</keyword>
<dbReference type="InterPro" id="IPR005119">
    <property type="entry name" value="LysR_subst-bd"/>
</dbReference>
<dbReference type="PANTHER" id="PTHR30126:SF98">
    <property type="entry name" value="HTH-TYPE TRANSCRIPTIONAL ACTIVATOR BAUR"/>
    <property type="match status" value="1"/>
</dbReference>
<evidence type="ECO:0000313" key="7">
    <source>
        <dbReference type="Proteomes" id="UP000000329"/>
    </source>
</evidence>
<protein>
    <submittedName>
        <fullName evidence="6">LysR family transcription regulator protein</fullName>
    </submittedName>
</protein>
<dbReference type="Pfam" id="PF00126">
    <property type="entry name" value="HTH_1"/>
    <property type="match status" value="1"/>
</dbReference>
<dbReference type="CDD" id="cd05466">
    <property type="entry name" value="PBP2_LTTR_substrate"/>
    <property type="match status" value="1"/>
</dbReference>
<dbReference type="GO" id="GO:0003700">
    <property type="term" value="F:DNA-binding transcription factor activity"/>
    <property type="evidence" value="ECO:0007669"/>
    <property type="project" value="InterPro"/>
</dbReference>
<dbReference type="SUPFAM" id="SSF46785">
    <property type="entry name" value="Winged helix' DNA-binding domain"/>
    <property type="match status" value="1"/>
</dbReference>
<dbReference type="EMBL" id="CP002039">
    <property type="protein sequence ID" value="ADJ63230.1"/>
    <property type="molecule type" value="Genomic_DNA"/>
</dbReference>
<dbReference type="eggNOG" id="COG0583">
    <property type="taxonomic scope" value="Bacteria"/>
</dbReference>
<dbReference type="Proteomes" id="UP000000329">
    <property type="component" value="Chromosome"/>
</dbReference>
<evidence type="ECO:0000259" key="5">
    <source>
        <dbReference type="PROSITE" id="PS50931"/>
    </source>
</evidence>
<dbReference type="Gene3D" id="3.40.190.290">
    <property type="match status" value="1"/>
</dbReference>
<keyword evidence="4" id="KW-0804">Transcription</keyword>
<evidence type="ECO:0000256" key="1">
    <source>
        <dbReference type="ARBA" id="ARBA00009437"/>
    </source>
</evidence>
<dbReference type="GeneID" id="29391342"/>
<keyword evidence="3" id="KW-0238">DNA-binding</keyword>
<dbReference type="STRING" id="757424.Hsero_1717"/>
<dbReference type="PROSITE" id="PS50931">
    <property type="entry name" value="HTH_LYSR"/>
    <property type="match status" value="1"/>
</dbReference>
<reference evidence="6 7" key="1">
    <citation type="submission" date="2010-04" db="EMBL/GenBank/DDBJ databases">
        <title>The genome of Herbaspirillum seropedicae SmR1, an endophytic, nitrogen-fixing, plant-growth promoting beta-Proteobacteria.</title>
        <authorList>
            <person name="Pedrosa F.O."/>
            <person name="Monteiro R.A."/>
            <person name="Wassem R."/>
            <person name="Cruz L.M."/>
            <person name="Ayub R.A."/>
            <person name="Colauto N.B."/>
            <person name="Fernandez M.A."/>
            <person name="Fungaro M.H.P."/>
            <person name="Grisard E.C."/>
            <person name="Hungria M."/>
            <person name="Madeira H.M.F."/>
            <person name="Nodari R.O."/>
            <person name="Osaku C.A."/>
            <person name="Petzl-Erler M.L."/>
            <person name="Terenzi H."/>
            <person name="Vieira L.G.E."/>
            <person name="Almeida M.I.M."/>
            <person name="Alves L.R."/>
            <person name="Arantes O.M.N."/>
            <person name="Balsanelli E."/>
            <person name="Barcellos F.G."/>
            <person name="Baura V.A."/>
            <person name="Binde D.R."/>
            <person name="Campo R.J."/>
            <person name="Chubatsu L.S."/>
            <person name="Chueire L.M.O."/>
            <person name="Ciferri R.R."/>
            <person name="Correa L.C."/>
            <person name="da Conceicao Silva J.L."/>
            <person name="Dabul A.N.G."/>
            <person name="Dambros B.P."/>
            <person name="Faoro H."/>
            <person name="Favetti A."/>
            <person name="Friedermann G."/>
            <person name="Furlaneto M.C."/>
            <person name="Gasques L.S."/>
            <person name="Gimenes C.C.T."/>
            <person name="Gioppo N.M.R."/>
            <person name="Glienke-Blanco C."/>
            <person name="Godoy L.P."/>
            <person name="Guerra M.P."/>
            <person name="Karp S."/>
            <person name="Kava-Cordeiro V."/>
            <person name="Margarido V.P."/>
            <person name="Mathioni S.M."/>
            <person name="Menck-Soares M.A."/>
            <person name="Murace N.K."/>
            <person name="Nicolas M.F."/>
            <person name="Oliveira C.E.C."/>
            <person name="Pagnan N.A.B."/>
            <person name="Pamphile J.A."/>
            <person name="Patussi E.V."/>
            <person name="Pereira L.F.P."/>
            <person name="Pereira-Ferrari L."/>
            <person name="Pinto F.G.S."/>
            <person name="Precoma C."/>
            <person name="Prioli A.J."/>
            <person name="Prioli S.M.A.P."/>
            <person name="Raittz R.T."/>
            <person name="Ramos H.J.O."/>
            <person name="Ribeiro E.M.S.F."/>
            <person name="Rigo L.U."/>
            <person name="Rocha C.L.M.S.C."/>
            <person name="Rocha S.N."/>
            <person name="Santos K."/>
            <person name="Satori D."/>
            <person name="Silva A.G."/>
            <person name="Simao R.C.G."/>
            <person name="Soares M.A.M."/>
            <person name="Souza E.M."/>
            <person name="Steffens M.B.R."/>
            <person name="Steindel M."/>
            <person name="Tadra-Sfeir M.Z."/>
            <person name="Takahashi E.K."/>
            <person name="Torres R.A."/>
            <person name="Valle J.S."/>
            <person name="Vernal J.I."/>
            <person name="Vilas-Boas L.A."/>
            <person name="Watanabe M.A.E."/>
            <person name="Weiss V.A."/>
            <person name="Yates M.A."/>
            <person name="Souza E.M."/>
        </authorList>
    </citation>
    <scope>NUCLEOTIDE SEQUENCE [LARGE SCALE GENOMIC DNA]</scope>
    <source>
        <strain evidence="6 7">SmR1</strain>
    </source>
</reference>
<dbReference type="InterPro" id="IPR036388">
    <property type="entry name" value="WH-like_DNA-bd_sf"/>
</dbReference>
<dbReference type="InterPro" id="IPR036390">
    <property type="entry name" value="WH_DNA-bd_sf"/>
</dbReference>
<evidence type="ECO:0000256" key="3">
    <source>
        <dbReference type="ARBA" id="ARBA00023125"/>
    </source>
</evidence>
<name>D8IQW9_HERSS</name>
<dbReference type="PANTHER" id="PTHR30126">
    <property type="entry name" value="HTH-TYPE TRANSCRIPTIONAL REGULATOR"/>
    <property type="match status" value="1"/>
</dbReference>
<dbReference type="HOGENOM" id="CLU_039613_0_0_4"/>
<gene>
    <name evidence="6" type="ordered locus">Hsero_1717</name>
</gene>
<sequence length="297" mass="33646">MLTNIFDLDLRLIRVFLAVVDSHGVSAAQARLNVGQSTISTQLNSLETRLGYRLCERGRAGFRLTAKGEKFADAARRMMDALDEFGMQARNLDKRLVGTLAIGLMGHTPAQHNHRLAEVIRRFRQRDEAVRLELLVRTPGELEEMLLNGAIQVALGYFWRRVTALHYTPLMLERQLAYCAPPHPLFDQPGEIEPEQAADYAWAWRDYPVPPEHLPLQQRNIMAVTGNMEAMSILILSGQHLGYLPEEMGRQYEARGQMRALNRAKLAYDVGISVVTHRSRAREPIVAAFLDDLKHAQ</sequence>
<dbReference type="SUPFAM" id="SSF53850">
    <property type="entry name" value="Periplasmic binding protein-like II"/>
    <property type="match status" value="1"/>
</dbReference>
<dbReference type="GO" id="GO:0000976">
    <property type="term" value="F:transcription cis-regulatory region binding"/>
    <property type="evidence" value="ECO:0007669"/>
    <property type="project" value="TreeGrafter"/>
</dbReference>
<dbReference type="AlphaFoldDB" id="D8IQW9"/>
<keyword evidence="2" id="KW-0805">Transcription regulation</keyword>
<dbReference type="Gene3D" id="1.10.10.10">
    <property type="entry name" value="Winged helix-like DNA-binding domain superfamily/Winged helix DNA-binding domain"/>
    <property type="match status" value="1"/>
</dbReference>
<dbReference type="OrthoDB" id="8587655at2"/>
<dbReference type="Pfam" id="PF03466">
    <property type="entry name" value="LysR_substrate"/>
    <property type="match status" value="1"/>
</dbReference>
<evidence type="ECO:0000313" key="6">
    <source>
        <dbReference type="EMBL" id="ADJ63230.1"/>
    </source>
</evidence>
<feature type="domain" description="HTH lysR-type" evidence="5">
    <location>
        <begin position="8"/>
        <end position="65"/>
    </location>
</feature>
<evidence type="ECO:0000256" key="2">
    <source>
        <dbReference type="ARBA" id="ARBA00023015"/>
    </source>
</evidence>
<dbReference type="KEGG" id="hse:Hsero_1717"/>
<accession>D8IQW9</accession>
<comment type="similarity">
    <text evidence="1">Belongs to the LysR transcriptional regulatory family.</text>
</comment>